<organism evidence="1 2">
    <name type="scientific">Streptohalobacillus salinus</name>
    <dbReference type="NCBI Taxonomy" id="621096"/>
    <lineage>
        <taxon>Bacteria</taxon>
        <taxon>Bacillati</taxon>
        <taxon>Bacillota</taxon>
        <taxon>Bacilli</taxon>
        <taxon>Bacillales</taxon>
        <taxon>Bacillaceae</taxon>
        <taxon>Streptohalobacillus</taxon>
    </lineage>
</organism>
<dbReference type="PANTHER" id="PTHR40658">
    <property type="match status" value="1"/>
</dbReference>
<evidence type="ECO:0000313" key="1">
    <source>
        <dbReference type="EMBL" id="PXW86825.1"/>
    </source>
</evidence>
<keyword evidence="2" id="KW-1185">Reference proteome</keyword>
<dbReference type="EMBL" id="QJJR01000018">
    <property type="protein sequence ID" value="PXW86825.1"/>
    <property type="molecule type" value="Genomic_DNA"/>
</dbReference>
<dbReference type="Proteomes" id="UP000247922">
    <property type="component" value="Unassembled WGS sequence"/>
</dbReference>
<dbReference type="Gene3D" id="1.20.120.450">
    <property type="entry name" value="dinb family like domain"/>
    <property type="match status" value="1"/>
</dbReference>
<dbReference type="AlphaFoldDB" id="A0A2V3W3J4"/>
<comment type="caution">
    <text evidence="1">The sequence shown here is derived from an EMBL/GenBank/DDBJ whole genome shotgun (WGS) entry which is preliminary data.</text>
</comment>
<dbReference type="InterPro" id="IPR034660">
    <property type="entry name" value="DinB/YfiT-like"/>
</dbReference>
<gene>
    <name evidence="1" type="ORF">DES38_11811</name>
</gene>
<protein>
    <recommendedName>
        <fullName evidence="3">DinB family protein</fullName>
    </recommendedName>
</protein>
<accession>A0A2V3W3J4</accession>
<sequence length="179" mass="20958">MGRPQTKAALIEQAMQQFNQLMELVNDLSAAEKSAAFSFDKPTSDKAAHWDRDKNLRDVFIHLYEWHQLLLNWATANFNNQPQPFLPAPYNWKTYTEMNMMFWNKHQITPYDDAEAMLINSHHDVLHFIDSLPAETLFEKGYYDWSGTTSVGSYCVSATCSHYAWAIKKIKRHRKHVRC</sequence>
<reference evidence="1 2" key="1">
    <citation type="submission" date="2018-05" db="EMBL/GenBank/DDBJ databases">
        <title>Genomic Encyclopedia of Type Strains, Phase IV (KMG-IV): sequencing the most valuable type-strain genomes for metagenomic binning, comparative biology and taxonomic classification.</title>
        <authorList>
            <person name="Goeker M."/>
        </authorList>
    </citation>
    <scope>NUCLEOTIDE SEQUENCE [LARGE SCALE GENOMIC DNA]</scope>
    <source>
        <strain evidence="1 2">DSM 22440</strain>
    </source>
</reference>
<dbReference type="PIRSF" id="PIRSF031551">
    <property type="entry name" value="DUF1706"/>
    <property type="match status" value="1"/>
</dbReference>
<evidence type="ECO:0008006" key="3">
    <source>
        <dbReference type="Google" id="ProtNLM"/>
    </source>
</evidence>
<proteinExistence type="predicted"/>
<name>A0A2V3W3J4_9BACI</name>
<dbReference type="OrthoDB" id="9786621at2"/>
<evidence type="ECO:0000313" key="2">
    <source>
        <dbReference type="Proteomes" id="UP000247922"/>
    </source>
</evidence>
<dbReference type="InterPro" id="IPR012550">
    <property type="entry name" value="DUF1706"/>
</dbReference>
<dbReference type="RefSeq" id="WP_110252185.1">
    <property type="nucleotide sequence ID" value="NZ_QJJR01000018.1"/>
</dbReference>
<dbReference type="Pfam" id="PF08020">
    <property type="entry name" value="DUF1706"/>
    <property type="match status" value="1"/>
</dbReference>
<dbReference type="PANTHER" id="PTHR40658:SF4">
    <property type="entry name" value="HYPOTHETICAL CYTOSOLIC PROTEIN"/>
    <property type="match status" value="1"/>
</dbReference>